<dbReference type="InterPro" id="IPR040096">
    <property type="entry name" value="Ric1"/>
</dbReference>
<evidence type="ECO:0000259" key="5">
    <source>
        <dbReference type="Pfam" id="PF07064"/>
    </source>
</evidence>
<dbReference type="GO" id="GO:0006886">
    <property type="term" value="P:intracellular protein transport"/>
    <property type="evidence" value="ECO:0007669"/>
    <property type="project" value="InterPro"/>
</dbReference>
<dbReference type="Proteomes" id="UP000024404">
    <property type="component" value="Unassembled WGS sequence"/>
</dbReference>
<dbReference type="SUPFAM" id="SSF69322">
    <property type="entry name" value="Tricorn protease domain 2"/>
    <property type="match status" value="1"/>
</dbReference>
<accession>A0A8R1TK06</accession>
<evidence type="ECO:0000256" key="2">
    <source>
        <dbReference type="ARBA" id="ARBA00023136"/>
    </source>
</evidence>
<evidence type="ECO:0000256" key="3">
    <source>
        <dbReference type="ARBA" id="ARBA00029879"/>
    </source>
</evidence>
<comment type="subcellular location">
    <subcellularLocation>
        <location evidence="1">Membrane</location>
    </subcellularLocation>
</comment>
<protein>
    <recommendedName>
        <fullName evidence="3">Protein RIC1 homolog</fullName>
    </recommendedName>
</protein>
<feature type="domain" description="RIC1 C-terminal alpha solenoid region" evidence="5">
    <location>
        <begin position="796"/>
        <end position="956"/>
    </location>
</feature>
<dbReference type="EMBL" id="CMVM020000346">
    <property type="status" value="NOT_ANNOTATED_CDS"/>
    <property type="molecule type" value="Genomic_DNA"/>
</dbReference>
<dbReference type="Pfam" id="PF25440">
    <property type="entry name" value="Beta-prop_RIC1_2nd"/>
    <property type="match status" value="1"/>
</dbReference>
<dbReference type="InterPro" id="IPR036322">
    <property type="entry name" value="WD40_repeat_dom_sf"/>
</dbReference>
<evidence type="ECO:0000256" key="4">
    <source>
        <dbReference type="SAM" id="MobiDB-lite"/>
    </source>
</evidence>
<organism evidence="6 7">
    <name type="scientific">Onchocerca volvulus</name>
    <dbReference type="NCBI Taxonomy" id="6282"/>
    <lineage>
        <taxon>Eukaryota</taxon>
        <taxon>Metazoa</taxon>
        <taxon>Ecdysozoa</taxon>
        <taxon>Nematoda</taxon>
        <taxon>Chromadorea</taxon>
        <taxon>Rhabditida</taxon>
        <taxon>Spirurina</taxon>
        <taxon>Spiruromorpha</taxon>
        <taxon>Filarioidea</taxon>
        <taxon>Onchocercidae</taxon>
        <taxon>Onchocerca</taxon>
    </lineage>
</organism>
<dbReference type="GO" id="GO:0042147">
    <property type="term" value="P:retrograde transport, endosome to Golgi"/>
    <property type="evidence" value="ECO:0007669"/>
    <property type="project" value="TreeGrafter"/>
</dbReference>
<proteinExistence type="predicted"/>
<reference evidence="7" key="1">
    <citation type="submission" date="2013-10" db="EMBL/GenBank/DDBJ databases">
        <title>Genome sequencing of Onchocerca volvulus.</title>
        <authorList>
            <person name="Cotton J."/>
            <person name="Tsai J."/>
            <person name="Stanley E."/>
            <person name="Tracey A."/>
            <person name="Holroyd N."/>
            <person name="Lustigman S."/>
            <person name="Berriman M."/>
        </authorList>
    </citation>
    <scope>NUCLEOTIDE SEQUENCE</scope>
</reference>
<keyword evidence="2" id="KW-0472">Membrane</keyword>
<feature type="compositionally biased region" description="Polar residues" evidence="4">
    <location>
        <begin position="1013"/>
        <end position="1022"/>
    </location>
</feature>
<dbReference type="Pfam" id="PF07064">
    <property type="entry name" value="RIC1"/>
    <property type="match status" value="1"/>
</dbReference>
<keyword evidence="7" id="KW-1185">Reference proteome</keyword>
<dbReference type="PANTHER" id="PTHR22746:SF10">
    <property type="entry name" value="GUANINE NUCLEOTIDE EXCHANGE FACTOR SUBUNIT RIC1"/>
    <property type="match status" value="1"/>
</dbReference>
<dbReference type="GO" id="GO:0005829">
    <property type="term" value="C:cytosol"/>
    <property type="evidence" value="ECO:0007669"/>
    <property type="project" value="TreeGrafter"/>
</dbReference>
<evidence type="ECO:0000256" key="1">
    <source>
        <dbReference type="ARBA" id="ARBA00004370"/>
    </source>
</evidence>
<dbReference type="InterPro" id="IPR009771">
    <property type="entry name" value="RIC1_C"/>
</dbReference>
<reference evidence="6" key="2">
    <citation type="submission" date="2022-06" db="UniProtKB">
        <authorList>
            <consortium name="EnsemblMetazoa"/>
        </authorList>
    </citation>
    <scope>IDENTIFICATION</scope>
</reference>
<evidence type="ECO:0000313" key="7">
    <source>
        <dbReference type="Proteomes" id="UP000024404"/>
    </source>
</evidence>
<feature type="region of interest" description="Disordered" evidence="4">
    <location>
        <begin position="1007"/>
        <end position="1045"/>
    </location>
</feature>
<dbReference type="EnsemblMetazoa" id="OVOC11025.1">
    <property type="protein sequence ID" value="OVOC11025.1"/>
    <property type="gene ID" value="WBGene00247834"/>
</dbReference>
<evidence type="ECO:0000313" key="6">
    <source>
        <dbReference type="EnsemblMetazoa" id="OVOC11025.1"/>
    </source>
</evidence>
<sequence length="1449" mass="163251">MILVWFFQDGSEHNLRLPGCSKSYKNQEPHVSCVVGNRDKTFFVAVVSSVFYIYLAHPQLLLCSFRRSEEDVEEKGEYRKVYWRHDSSAICFTTSKNCLLLYRLDISSDKQSFSLIEPREEHLRRTSQELFIHEKSPKTAAYLSIVARLESPATCIVPFRDDLFVCLQDGWLHRISWEGVVDKNFSFHLFDVPFVVDQLQSKTEHVQELGAHVVDMAYAPLIGGFCIVLSNGNAALLTSSSSRFLPKELLGVWAVQLNDAVCTAANHKCRLVIYGCRNGDIAAFHLDDTNGTLTLTFRVTLQIKNGPELLNRMGQVRHMECYAQGTALAVVWSPLLCDGGYANSSTTVPIVAIFSSFGAQLWCSLESSSDRNICIPNSCEWIDWGPEGFSLWLATDMGLYVLPIAHSVNSNGVQCADRIIFLSSSHIYLSAAKEREQNVNAPHSIWHVLSVPNTYLSFNWPIRLVEMDDHGQWLVVAGARGFIHYNLITRKWRMFGNESQEKDMLVTGGMTVWEGYVVIACYDIDRSKEELRFYPLENQLNNQFCTRHSLSSRILLLSRRHNKLITFDMDSCIFIFILEKNPKNEQSAIRINKYAEIRVQDIVPHAACVFSVKLASLNHDSQTKFCDGVDTIFMNICGRLIMLNPVKRESIASDSSDDDGASFQLSRPMLIASYVEQIWHDAADEADNMFYRKPHLAHALWLNCGAKGMKVWMPLFTARRTNDTNYNSCHSFISKRIMLPFELDFAPLVICSRDCLAIGVESCPTYSNEKESTRHIPIYNLHRKSEANLLTSVFLHHLLRQLLKRNLGVYALEIAATCNRLPYFGHVLELLLHNVLEEEATSSEPIPDPLLPRVVAFIQEFPNYLQTIAHCARKTELALWSALFAVTGHPRELFEKCINDGQLETAVSFLIILQNMESSSASQEHATVLLEEALSKRQWLTARDIVRFLRAIDPSDIDDPPRTPSCQKSHRNVVSVVSRIPTCMSTNDSEETDSFVFGNYTASGMIKRPRPLQQDSGCSSPSGRKESTGKKISKKSSFDASLSPGSVNGSMSTNLDDVLNQHAVHLLEDCSIQDLGAFAAYLDFNLVSWLRIQRHSITRINDFPLALMRLHAQFKWPYPLVSQSIVEQLTKQIEGIKISPSTASLDSLQTLSTANSNVSLGIEEQQRCVSVVSTDSNMVIVDDKEDRKELSQMFKQSALNTVSTESISNSCSDWEGFEKICGEVAARGTQESELELKYMMDIMYEANCASWTLLLCLLRRDVSFLNKYFSQKFLQNCGPDTVNELHKGLEQLQNWASISCSGYRTLIDTYKKHLLIIGDRNGEHLVTKPSSGVPGYCRNSLLSTNNSHVQMNGFSVLGGEILPVVNQKISPTLECCSIPDDYTEQNSIIHQINPMPAQQLPTVTAKNLIEKTFSPPRENSKIDDGYADIDSCSVVSNATTVEREQCNFM</sequence>
<name>A0A8R1TK06_ONCVO</name>
<dbReference type="GO" id="GO:0000139">
    <property type="term" value="C:Golgi membrane"/>
    <property type="evidence" value="ECO:0007669"/>
    <property type="project" value="TreeGrafter"/>
</dbReference>
<dbReference type="PANTHER" id="PTHR22746">
    <property type="entry name" value="RAB6A-GEF COMPLEX PARTNER PROTEIN 1"/>
    <property type="match status" value="1"/>
</dbReference>
<dbReference type="GO" id="GO:0034066">
    <property type="term" value="C:Ric1-Rgp1 guanyl-nucleotide exchange factor complex"/>
    <property type="evidence" value="ECO:0007669"/>
    <property type="project" value="InterPro"/>
</dbReference>
<dbReference type="SUPFAM" id="SSF50978">
    <property type="entry name" value="WD40 repeat-like"/>
    <property type="match status" value="1"/>
</dbReference>
<dbReference type="OMA" id="MVYDRAM"/>
<dbReference type="AlphaFoldDB" id="A0A8R1TK06"/>